<gene>
    <name evidence="2" type="ORF">F8B43_4051</name>
</gene>
<organism evidence="2 3">
    <name type="scientific">Methylorubrum populi</name>
    <dbReference type="NCBI Taxonomy" id="223967"/>
    <lineage>
        <taxon>Bacteria</taxon>
        <taxon>Pseudomonadati</taxon>
        <taxon>Pseudomonadota</taxon>
        <taxon>Alphaproteobacteria</taxon>
        <taxon>Hyphomicrobiales</taxon>
        <taxon>Methylobacteriaceae</taxon>
        <taxon>Methylorubrum</taxon>
    </lineage>
</organism>
<dbReference type="RefSeq" id="WP_152278161.1">
    <property type="nucleotide sequence ID" value="NZ_WEKV01000016.1"/>
</dbReference>
<reference evidence="2 3" key="1">
    <citation type="submission" date="2019-10" db="EMBL/GenBank/DDBJ databases">
        <title>Draft Genome Sequence of the Caffeine Degrading Methylotroph Methylorubrum populi PINKEL.</title>
        <authorList>
            <person name="Dawson S.C."/>
            <person name="Zhang X."/>
            <person name="Wright M.E."/>
            <person name="Sharma G."/>
            <person name="Langner J.T."/>
            <person name="Ditty J.L."/>
            <person name="Subuyuj G.A."/>
        </authorList>
    </citation>
    <scope>NUCLEOTIDE SEQUENCE [LARGE SCALE GENOMIC DNA]</scope>
    <source>
        <strain evidence="2 3">Pinkel</strain>
    </source>
</reference>
<comment type="caution">
    <text evidence="2">The sequence shown here is derived from an EMBL/GenBank/DDBJ whole genome shotgun (WGS) entry which is preliminary data.</text>
</comment>
<keyword evidence="1" id="KW-0732">Signal</keyword>
<dbReference type="Proteomes" id="UP000469949">
    <property type="component" value="Unassembled WGS sequence"/>
</dbReference>
<proteinExistence type="predicted"/>
<sequence>MNRRSVLRWLGLAPVAAPAAVAAASAPALPPIDYSGLAEDVGKRVCVLIGESGFGVEGLPGGSSRVVCFNTREHARAWADASA</sequence>
<name>A0A833J3N3_9HYPH</name>
<evidence type="ECO:0000256" key="1">
    <source>
        <dbReference type="SAM" id="SignalP"/>
    </source>
</evidence>
<protein>
    <submittedName>
        <fullName evidence="2">Uncharacterized protein</fullName>
    </submittedName>
</protein>
<feature type="signal peptide" evidence="1">
    <location>
        <begin position="1"/>
        <end position="19"/>
    </location>
</feature>
<dbReference type="AlphaFoldDB" id="A0A833J3N3"/>
<evidence type="ECO:0000313" key="3">
    <source>
        <dbReference type="Proteomes" id="UP000469949"/>
    </source>
</evidence>
<accession>A0A833J3N3</accession>
<dbReference type="EMBL" id="WEKV01000016">
    <property type="protein sequence ID" value="KAB7783489.1"/>
    <property type="molecule type" value="Genomic_DNA"/>
</dbReference>
<feature type="chain" id="PRO_5032583502" evidence="1">
    <location>
        <begin position="20"/>
        <end position="83"/>
    </location>
</feature>
<evidence type="ECO:0000313" key="2">
    <source>
        <dbReference type="EMBL" id="KAB7783489.1"/>
    </source>
</evidence>